<dbReference type="EMBL" id="NIDE01000017">
    <property type="protein sequence ID" value="OWK35895.1"/>
    <property type="molecule type" value="Genomic_DNA"/>
</dbReference>
<gene>
    <name evidence="2" type="ORF">FRUB_08458</name>
</gene>
<organism evidence="2 3">
    <name type="scientific">Fimbriiglobus ruber</name>
    <dbReference type="NCBI Taxonomy" id="1908690"/>
    <lineage>
        <taxon>Bacteria</taxon>
        <taxon>Pseudomonadati</taxon>
        <taxon>Planctomycetota</taxon>
        <taxon>Planctomycetia</taxon>
        <taxon>Gemmatales</taxon>
        <taxon>Gemmataceae</taxon>
        <taxon>Fimbriiglobus</taxon>
    </lineage>
</organism>
<name>A0A225DHQ2_9BACT</name>
<keyword evidence="3" id="KW-1185">Reference proteome</keyword>
<reference evidence="3" key="1">
    <citation type="submission" date="2017-06" db="EMBL/GenBank/DDBJ databases">
        <title>Genome analysis of Fimbriiglobus ruber SP5, the first member of the order Planctomycetales with confirmed chitinolytic capability.</title>
        <authorList>
            <person name="Ravin N.V."/>
            <person name="Rakitin A.L."/>
            <person name="Ivanova A.A."/>
            <person name="Beletsky A.V."/>
            <person name="Kulichevskaya I.S."/>
            <person name="Mardanov A.V."/>
            <person name="Dedysh S.N."/>
        </authorList>
    </citation>
    <scope>NUCLEOTIDE SEQUENCE [LARGE SCALE GENOMIC DNA]</scope>
    <source>
        <strain evidence="3">SP5</strain>
    </source>
</reference>
<feature type="compositionally biased region" description="Polar residues" evidence="1">
    <location>
        <begin position="87"/>
        <end position="100"/>
    </location>
</feature>
<dbReference type="RefSeq" id="WP_161967944.1">
    <property type="nucleotide sequence ID" value="NZ_NIDE01000017.1"/>
</dbReference>
<dbReference type="AlphaFoldDB" id="A0A225DHQ2"/>
<proteinExistence type="predicted"/>
<accession>A0A225DHQ2</accession>
<protein>
    <submittedName>
        <fullName evidence="2">Uncharacterized protein</fullName>
    </submittedName>
</protein>
<feature type="region of interest" description="Disordered" evidence="1">
    <location>
        <begin position="64"/>
        <end position="100"/>
    </location>
</feature>
<evidence type="ECO:0000313" key="2">
    <source>
        <dbReference type="EMBL" id="OWK35895.1"/>
    </source>
</evidence>
<evidence type="ECO:0000256" key="1">
    <source>
        <dbReference type="SAM" id="MobiDB-lite"/>
    </source>
</evidence>
<sequence>MQFESGSESVDATAGTFSIPVTLAGVTSDPSTFAAGFVGSVDVAFDAAGNLFVANKFGDTVSEVTPAGSSAPSPPGSRRPWVWRSTRPATCSSPTKPMAR</sequence>
<dbReference type="Proteomes" id="UP000214646">
    <property type="component" value="Unassembled WGS sequence"/>
</dbReference>
<comment type="caution">
    <text evidence="2">The sequence shown here is derived from an EMBL/GenBank/DDBJ whole genome shotgun (WGS) entry which is preliminary data.</text>
</comment>
<evidence type="ECO:0000313" key="3">
    <source>
        <dbReference type="Proteomes" id="UP000214646"/>
    </source>
</evidence>